<reference evidence="2 3" key="1">
    <citation type="journal article" date="2019" name="Commun. Biol.">
        <title>The bagworm genome reveals a unique fibroin gene that provides high tensile strength.</title>
        <authorList>
            <person name="Kono N."/>
            <person name="Nakamura H."/>
            <person name="Ohtoshi R."/>
            <person name="Tomita M."/>
            <person name="Numata K."/>
            <person name="Arakawa K."/>
        </authorList>
    </citation>
    <scope>NUCLEOTIDE SEQUENCE [LARGE SCALE GENOMIC DNA]</scope>
</reference>
<protein>
    <submittedName>
        <fullName evidence="2">Uncharacterized protein</fullName>
    </submittedName>
</protein>
<comment type="caution">
    <text evidence="2">The sequence shown here is derived from an EMBL/GenBank/DDBJ whole genome shotgun (WGS) entry which is preliminary data.</text>
</comment>
<evidence type="ECO:0000256" key="1">
    <source>
        <dbReference type="SAM" id="MobiDB-lite"/>
    </source>
</evidence>
<gene>
    <name evidence="2" type="ORF">EVAR_12457_1</name>
</gene>
<proteinExistence type="predicted"/>
<dbReference type="EMBL" id="BGZK01000075">
    <property type="protein sequence ID" value="GBP15857.1"/>
    <property type="molecule type" value="Genomic_DNA"/>
</dbReference>
<feature type="region of interest" description="Disordered" evidence="1">
    <location>
        <begin position="17"/>
        <end position="46"/>
    </location>
</feature>
<accession>A0A4C1TPG2</accession>
<dbReference type="AlphaFoldDB" id="A0A4C1TPG2"/>
<feature type="compositionally biased region" description="Basic residues" evidence="1">
    <location>
        <begin position="22"/>
        <end position="37"/>
    </location>
</feature>
<sequence length="120" mass="14317">MRRTVVFPIVTRQSRNENVERKRARNNRRNPTKKGSRHRESYQMNEHEPVVDIVRLPRLEMMMQAHRCTLHFTRYESAYTCKHNTQMSTRITGTHNALTERCSVIVRSGDRTKSDLTMMR</sequence>
<organism evidence="2 3">
    <name type="scientific">Eumeta variegata</name>
    <name type="common">Bagworm moth</name>
    <name type="synonym">Eumeta japonica</name>
    <dbReference type="NCBI Taxonomy" id="151549"/>
    <lineage>
        <taxon>Eukaryota</taxon>
        <taxon>Metazoa</taxon>
        <taxon>Ecdysozoa</taxon>
        <taxon>Arthropoda</taxon>
        <taxon>Hexapoda</taxon>
        <taxon>Insecta</taxon>
        <taxon>Pterygota</taxon>
        <taxon>Neoptera</taxon>
        <taxon>Endopterygota</taxon>
        <taxon>Lepidoptera</taxon>
        <taxon>Glossata</taxon>
        <taxon>Ditrysia</taxon>
        <taxon>Tineoidea</taxon>
        <taxon>Psychidae</taxon>
        <taxon>Oiketicinae</taxon>
        <taxon>Eumeta</taxon>
    </lineage>
</organism>
<evidence type="ECO:0000313" key="2">
    <source>
        <dbReference type="EMBL" id="GBP15857.1"/>
    </source>
</evidence>
<evidence type="ECO:0000313" key="3">
    <source>
        <dbReference type="Proteomes" id="UP000299102"/>
    </source>
</evidence>
<dbReference type="Proteomes" id="UP000299102">
    <property type="component" value="Unassembled WGS sequence"/>
</dbReference>
<name>A0A4C1TPG2_EUMVA</name>
<keyword evidence="3" id="KW-1185">Reference proteome</keyword>